<comment type="caution">
    <text evidence="1">The sequence shown here is derived from an EMBL/GenBank/DDBJ whole genome shotgun (WGS) entry which is preliminary data.</text>
</comment>
<sequence length="90" mass="9776">MKMPTGLIELSVANERRGGSRVSIQSQCQTRHASRELAAVMGSESIPCLENRALSETAAEKRGRTNWRTAMTTETALYNPPVLSASGRAK</sequence>
<proteinExistence type="predicted"/>
<keyword evidence="2" id="KW-1185">Reference proteome</keyword>
<dbReference type="AlphaFoldDB" id="A0AAD4NGG9"/>
<dbReference type="Proteomes" id="UP001201812">
    <property type="component" value="Unassembled WGS sequence"/>
</dbReference>
<dbReference type="EMBL" id="JAKKPZ010000001">
    <property type="protein sequence ID" value="KAI1728963.1"/>
    <property type="molecule type" value="Genomic_DNA"/>
</dbReference>
<accession>A0AAD4NGG9</accession>
<organism evidence="1 2">
    <name type="scientific">Ditylenchus destructor</name>
    <dbReference type="NCBI Taxonomy" id="166010"/>
    <lineage>
        <taxon>Eukaryota</taxon>
        <taxon>Metazoa</taxon>
        <taxon>Ecdysozoa</taxon>
        <taxon>Nematoda</taxon>
        <taxon>Chromadorea</taxon>
        <taxon>Rhabditida</taxon>
        <taxon>Tylenchina</taxon>
        <taxon>Tylenchomorpha</taxon>
        <taxon>Sphaerularioidea</taxon>
        <taxon>Anguinidae</taxon>
        <taxon>Anguininae</taxon>
        <taxon>Ditylenchus</taxon>
    </lineage>
</organism>
<reference evidence="1" key="1">
    <citation type="submission" date="2022-01" db="EMBL/GenBank/DDBJ databases">
        <title>Genome Sequence Resource for Two Populations of Ditylenchus destructor, the Migratory Endoparasitic Phytonematode.</title>
        <authorList>
            <person name="Zhang H."/>
            <person name="Lin R."/>
            <person name="Xie B."/>
        </authorList>
    </citation>
    <scope>NUCLEOTIDE SEQUENCE</scope>
    <source>
        <strain evidence="1">BazhouSP</strain>
    </source>
</reference>
<name>A0AAD4NGG9_9BILA</name>
<protein>
    <submittedName>
        <fullName evidence="1">Uncharacterized protein</fullName>
    </submittedName>
</protein>
<gene>
    <name evidence="1" type="ORF">DdX_01176</name>
</gene>
<evidence type="ECO:0000313" key="1">
    <source>
        <dbReference type="EMBL" id="KAI1728963.1"/>
    </source>
</evidence>
<evidence type="ECO:0000313" key="2">
    <source>
        <dbReference type="Proteomes" id="UP001201812"/>
    </source>
</evidence>